<accession>A0A9P4LSX5</accession>
<dbReference type="OrthoDB" id="3693538at2759"/>
<organism evidence="1 2">
    <name type="scientific">Setomelanomma holmii</name>
    <dbReference type="NCBI Taxonomy" id="210430"/>
    <lineage>
        <taxon>Eukaryota</taxon>
        <taxon>Fungi</taxon>
        <taxon>Dikarya</taxon>
        <taxon>Ascomycota</taxon>
        <taxon>Pezizomycotina</taxon>
        <taxon>Dothideomycetes</taxon>
        <taxon>Pleosporomycetidae</taxon>
        <taxon>Pleosporales</taxon>
        <taxon>Pleosporineae</taxon>
        <taxon>Phaeosphaeriaceae</taxon>
        <taxon>Setomelanomma</taxon>
    </lineage>
</organism>
<feature type="non-terminal residue" evidence="1">
    <location>
        <position position="1"/>
    </location>
</feature>
<evidence type="ECO:0000313" key="1">
    <source>
        <dbReference type="EMBL" id="KAF2034199.1"/>
    </source>
</evidence>
<name>A0A9P4LSX5_9PLEO</name>
<evidence type="ECO:0000313" key="2">
    <source>
        <dbReference type="Proteomes" id="UP000799777"/>
    </source>
</evidence>
<comment type="caution">
    <text evidence="1">The sequence shown here is derived from an EMBL/GenBank/DDBJ whole genome shotgun (WGS) entry which is preliminary data.</text>
</comment>
<protein>
    <submittedName>
        <fullName evidence="1">Uncharacterized protein</fullName>
    </submittedName>
</protein>
<keyword evidence="2" id="KW-1185">Reference proteome</keyword>
<dbReference type="AlphaFoldDB" id="A0A9P4LSX5"/>
<proteinExistence type="predicted"/>
<dbReference type="Proteomes" id="UP000799777">
    <property type="component" value="Unassembled WGS sequence"/>
</dbReference>
<gene>
    <name evidence="1" type="ORF">EK21DRAFT_42037</name>
</gene>
<dbReference type="EMBL" id="ML978162">
    <property type="protein sequence ID" value="KAF2034199.1"/>
    <property type="molecule type" value="Genomic_DNA"/>
</dbReference>
<reference evidence="1" key="1">
    <citation type="journal article" date="2020" name="Stud. Mycol.">
        <title>101 Dothideomycetes genomes: a test case for predicting lifestyles and emergence of pathogens.</title>
        <authorList>
            <person name="Haridas S."/>
            <person name="Albert R."/>
            <person name="Binder M."/>
            <person name="Bloem J."/>
            <person name="Labutti K."/>
            <person name="Salamov A."/>
            <person name="Andreopoulos B."/>
            <person name="Baker S."/>
            <person name="Barry K."/>
            <person name="Bills G."/>
            <person name="Bluhm B."/>
            <person name="Cannon C."/>
            <person name="Castanera R."/>
            <person name="Culley D."/>
            <person name="Daum C."/>
            <person name="Ezra D."/>
            <person name="Gonzalez J."/>
            <person name="Henrissat B."/>
            <person name="Kuo A."/>
            <person name="Liang C."/>
            <person name="Lipzen A."/>
            <person name="Lutzoni F."/>
            <person name="Magnuson J."/>
            <person name="Mondo S."/>
            <person name="Nolan M."/>
            <person name="Ohm R."/>
            <person name="Pangilinan J."/>
            <person name="Park H.-J."/>
            <person name="Ramirez L."/>
            <person name="Alfaro M."/>
            <person name="Sun H."/>
            <person name="Tritt A."/>
            <person name="Yoshinaga Y."/>
            <person name="Zwiers L.-H."/>
            <person name="Turgeon B."/>
            <person name="Goodwin S."/>
            <person name="Spatafora J."/>
            <person name="Crous P."/>
            <person name="Grigoriev I."/>
        </authorList>
    </citation>
    <scope>NUCLEOTIDE SEQUENCE</scope>
    <source>
        <strain evidence="1">CBS 110217</strain>
    </source>
</reference>
<feature type="non-terminal residue" evidence="1">
    <location>
        <position position="78"/>
    </location>
</feature>
<sequence>SPSSFSTYIMKLFSFLQPQVIEILSAAVSKIIYISFDGWTTKGGKRGFLGIAAHFATVEGKIVNVPINLPQLTGAHSG</sequence>